<dbReference type="SMART" id="SM00353">
    <property type="entry name" value="HLH"/>
    <property type="match status" value="1"/>
</dbReference>
<evidence type="ECO:0000313" key="7">
    <source>
        <dbReference type="EMBL" id="GAA0140769.1"/>
    </source>
</evidence>
<reference evidence="7 8" key="1">
    <citation type="submission" date="2024-01" db="EMBL/GenBank/DDBJ databases">
        <title>The complete chloroplast genome sequence of Lithospermum erythrorhizon: insights into the phylogenetic relationship among Boraginaceae species and the maternal lineages of purple gromwells.</title>
        <authorList>
            <person name="Okada T."/>
            <person name="Watanabe K."/>
        </authorList>
    </citation>
    <scope>NUCLEOTIDE SEQUENCE [LARGE SCALE GENOMIC DNA]</scope>
</reference>
<proteinExistence type="predicted"/>
<feature type="region of interest" description="Disordered" evidence="5">
    <location>
        <begin position="511"/>
        <end position="556"/>
    </location>
</feature>
<feature type="compositionally biased region" description="Basic and acidic residues" evidence="5">
    <location>
        <begin position="147"/>
        <end position="161"/>
    </location>
</feature>
<dbReference type="InterPro" id="IPR044295">
    <property type="entry name" value="BIM1/2/3"/>
</dbReference>
<comment type="caution">
    <text evidence="7">The sequence shown here is derived from an EMBL/GenBank/DDBJ whole genome shotgun (WGS) entry which is preliminary data.</text>
</comment>
<dbReference type="InterPro" id="IPR036638">
    <property type="entry name" value="HLH_DNA-bd_sf"/>
</dbReference>
<dbReference type="GO" id="GO:0046983">
    <property type="term" value="F:protein dimerization activity"/>
    <property type="evidence" value="ECO:0007669"/>
    <property type="project" value="InterPro"/>
</dbReference>
<evidence type="ECO:0000256" key="2">
    <source>
        <dbReference type="ARBA" id="ARBA00023015"/>
    </source>
</evidence>
<feature type="compositionally biased region" description="Polar residues" evidence="5">
    <location>
        <begin position="526"/>
        <end position="537"/>
    </location>
</feature>
<keyword evidence="4" id="KW-0539">Nucleus</keyword>
<dbReference type="CDD" id="cd11453">
    <property type="entry name" value="bHLH_AtBIM_like"/>
    <property type="match status" value="1"/>
</dbReference>
<dbReference type="Pfam" id="PF00010">
    <property type="entry name" value="HLH"/>
    <property type="match status" value="1"/>
</dbReference>
<dbReference type="SUPFAM" id="SSF47459">
    <property type="entry name" value="HLH, helix-loop-helix DNA-binding domain"/>
    <property type="match status" value="1"/>
</dbReference>
<sequence length="556" mass="61428">MELPQPRTLGAEGRKTTHDFLSLYSAAQQDPRPSQGSYLKTHDFLQPLEGSGKNGASGENNLEVSAAEKPPPPTPSPHPSVTHILPGGIGTYSISYYEQREPRQEGSFSTVAQASSAERNDENSNCSSYSGSGFTLFEESAAKKGKTGKENIVGERHDVRETSVNLEGGPWTMPLVRQSQSSSSHKLNSTALSALSSSQQPIIEKYPSFTKMLTSPKVAEEEDDEEFVVKKEVPSHIKDNLTVNVDRRSADQKPNTPRSKHSATEQRRRCKINDRFQRLREIIPHGDQKRDKASFLLEVIEYIQYLQEKADRYEGSHQGWNQEPLKLMTWGKSYRNGEGLIDQSQCKSSVSGHAMIFAAKMDDSKAGISPANTSNVQKSVDLLNTVVVPKDRIQQPEFPNNAESKQPVFPFSGTSNAAATYSSELAFDINKPPPQHPRASFYPRTTDGAEISDLKLKEQEQKFIESGTISISSVYSQQLLNSLTEALEHSGVDLSQASVAVQIDLGKRANNGLYPSIPTSKDDISMNMSNQVGSRSRTAGEEYDQDLKKRLKTSRS</sequence>
<feature type="region of interest" description="Disordered" evidence="5">
    <location>
        <begin position="1"/>
        <end position="192"/>
    </location>
</feature>
<dbReference type="Proteomes" id="UP001454036">
    <property type="component" value="Unassembled WGS sequence"/>
</dbReference>
<feature type="compositionally biased region" description="Pro residues" evidence="5">
    <location>
        <begin position="69"/>
        <end position="78"/>
    </location>
</feature>
<organism evidence="7 8">
    <name type="scientific">Lithospermum erythrorhizon</name>
    <name type="common">Purple gromwell</name>
    <name type="synonym">Lithospermum officinale var. erythrorhizon</name>
    <dbReference type="NCBI Taxonomy" id="34254"/>
    <lineage>
        <taxon>Eukaryota</taxon>
        <taxon>Viridiplantae</taxon>
        <taxon>Streptophyta</taxon>
        <taxon>Embryophyta</taxon>
        <taxon>Tracheophyta</taxon>
        <taxon>Spermatophyta</taxon>
        <taxon>Magnoliopsida</taxon>
        <taxon>eudicotyledons</taxon>
        <taxon>Gunneridae</taxon>
        <taxon>Pentapetalae</taxon>
        <taxon>asterids</taxon>
        <taxon>lamiids</taxon>
        <taxon>Boraginales</taxon>
        <taxon>Boraginaceae</taxon>
        <taxon>Boraginoideae</taxon>
        <taxon>Lithospermeae</taxon>
        <taxon>Lithospermum</taxon>
    </lineage>
</organism>
<comment type="subcellular location">
    <subcellularLocation>
        <location evidence="1">Nucleus</location>
    </subcellularLocation>
</comment>
<evidence type="ECO:0000256" key="3">
    <source>
        <dbReference type="ARBA" id="ARBA00023163"/>
    </source>
</evidence>
<evidence type="ECO:0000259" key="6">
    <source>
        <dbReference type="PROSITE" id="PS50888"/>
    </source>
</evidence>
<evidence type="ECO:0000256" key="4">
    <source>
        <dbReference type="ARBA" id="ARBA00023242"/>
    </source>
</evidence>
<dbReference type="PANTHER" id="PTHR46412:SF3">
    <property type="entry name" value="TRANSCRIPTION FACTOR BIM1"/>
    <property type="match status" value="1"/>
</dbReference>
<name>A0AAV3NN31_LITER</name>
<accession>A0AAV3NN31</accession>
<dbReference type="PANTHER" id="PTHR46412">
    <property type="entry name" value="BES1-INTERACTING MYC-LIKE PROTEIN"/>
    <property type="match status" value="1"/>
</dbReference>
<keyword evidence="3" id="KW-0804">Transcription</keyword>
<dbReference type="GO" id="GO:0006351">
    <property type="term" value="P:DNA-templated transcription"/>
    <property type="evidence" value="ECO:0007669"/>
    <property type="project" value="InterPro"/>
</dbReference>
<dbReference type="AlphaFoldDB" id="A0AAV3NN31"/>
<evidence type="ECO:0000256" key="5">
    <source>
        <dbReference type="SAM" id="MobiDB-lite"/>
    </source>
</evidence>
<evidence type="ECO:0000256" key="1">
    <source>
        <dbReference type="ARBA" id="ARBA00004123"/>
    </source>
</evidence>
<keyword evidence="2" id="KW-0805">Transcription regulation</keyword>
<feature type="compositionally biased region" description="Polar residues" evidence="5">
    <location>
        <begin position="106"/>
        <end position="133"/>
    </location>
</feature>
<feature type="compositionally biased region" description="Polar residues" evidence="5">
    <location>
        <begin position="25"/>
        <end position="38"/>
    </location>
</feature>
<dbReference type="Gene3D" id="4.10.280.10">
    <property type="entry name" value="Helix-loop-helix DNA-binding domain"/>
    <property type="match status" value="1"/>
</dbReference>
<feature type="region of interest" description="Disordered" evidence="5">
    <location>
        <begin position="244"/>
        <end position="268"/>
    </location>
</feature>
<dbReference type="GO" id="GO:0003700">
    <property type="term" value="F:DNA-binding transcription factor activity"/>
    <property type="evidence" value="ECO:0007669"/>
    <property type="project" value="InterPro"/>
</dbReference>
<dbReference type="GO" id="GO:0005634">
    <property type="term" value="C:nucleus"/>
    <property type="evidence" value="ECO:0007669"/>
    <property type="project" value="UniProtKB-SubCell"/>
</dbReference>
<evidence type="ECO:0000313" key="8">
    <source>
        <dbReference type="Proteomes" id="UP001454036"/>
    </source>
</evidence>
<feature type="domain" description="BHLH" evidence="6">
    <location>
        <begin position="256"/>
        <end position="306"/>
    </location>
</feature>
<keyword evidence="8" id="KW-1185">Reference proteome</keyword>
<dbReference type="InterPro" id="IPR011598">
    <property type="entry name" value="bHLH_dom"/>
</dbReference>
<gene>
    <name evidence="7" type="ORF">LIER_02060</name>
</gene>
<dbReference type="EMBL" id="BAABME010000216">
    <property type="protein sequence ID" value="GAA0140769.1"/>
    <property type="molecule type" value="Genomic_DNA"/>
</dbReference>
<dbReference type="PROSITE" id="PS50888">
    <property type="entry name" value="BHLH"/>
    <property type="match status" value="1"/>
</dbReference>
<protein>
    <submittedName>
        <fullName evidence="7">Basic helix-loop-helix transcription factor</fullName>
    </submittedName>
</protein>